<evidence type="ECO:0000313" key="4">
    <source>
        <dbReference type="Proteomes" id="UP000199087"/>
    </source>
</evidence>
<dbReference type="InterPro" id="IPR000073">
    <property type="entry name" value="AB_hydrolase_1"/>
</dbReference>
<dbReference type="Proteomes" id="UP000199087">
    <property type="component" value="Unassembled WGS sequence"/>
</dbReference>
<dbReference type="Pfam" id="PF00561">
    <property type="entry name" value="Abhydrolase_1"/>
    <property type="match status" value="1"/>
</dbReference>
<keyword evidence="4" id="KW-1185">Reference proteome</keyword>
<dbReference type="GO" id="GO:0016787">
    <property type="term" value="F:hydrolase activity"/>
    <property type="evidence" value="ECO:0007669"/>
    <property type="project" value="UniProtKB-KW"/>
</dbReference>
<dbReference type="PANTHER" id="PTHR43798">
    <property type="entry name" value="MONOACYLGLYCEROL LIPASE"/>
    <property type="match status" value="1"/>
</dbReference>
<dbReference type="InterPro" id="IPR050266">
    <property type="entry name" value="AB_hydrolase_sf"/>
</dbReference>
<keyword evidence="3" id="KW-0560">Oxidoreductase</keyword>
<dbReference type="InterPro" id="IPR029058">
    <property type="entry name" value="AB_hydrolase_fold"/>
</dbReference>
<dbReference type="GO" id="GO:0016020">
    <property type="term" value="C:membrane"/>
    <property type="evidence" value="ECO:0007669"/>
    <property type="project" value="TreeGrafter"/>
</dbReference>
<dbReference type="AlphaFoldDB" id="A0A0U1NUY3"/>
<dbReference type="OrthoDB" id="9773293at2"/>
<reference evidence="4" key="1">
    <citation type="submission" date="2015-05" db="EMBL/GenBank/DDBJ databases">
        <authorList>
            <person name="Urmite Genomes"/>
        </authorList>
    </citation>
    <scope>NUCLEOTIDE SEQUENCE [LARGE SCALE GENOMIC DNA]</scope>
    <source>
        <strain evidence="4">LF1</strain>
    </source>
</reference>
<organism evidence="3 4">
    <name type="scientific">Neobacillus massiliamazoniensis</name>
    <dbReference type="NCBI Taxonomy" id="1499688"/>
    <lineage>
        <taxon>Bacteria</taxon>
        <taxon>Bacillati</taxon>
        <taxon>Bacillota</taxon>
        <taxon>Bacilli</taxon>
        <taxon>Bacillales</taxon>
        <taxon>Bacillaceae</taxon>
        <taxon>Neobacillus</taxon>
    </lineage>
</organism>
<dbReference type="RefSeq" id="WP_090633400.1">
    <property type="nucleotide sequence ID" value="NZ_CVRB01000002.1"/>
</dbReference>
<evidence type="ECO:0000313" key="3">
    <source>
        <dbReference type="EMBL" id="CRK81833.1"/>
    </source>
</evidence>
<feature type="domain" description="AB hydrolase-1" evidence="2">
    <location>
        <begin position="22"/>
        <end position="252"/>
    </location>
</feature>
<evidence type="ECO:0000256" key="1">
    <source>
        <dbReference type="ARBA" id="ARBA00022801"/>
    </source>
</evidence>
<name>A0A0U1NUY3_9BACI</name>
<protein>
    <submittedName>
        <fullName evidence="3">Putative peroxidase</fullName>
    </submittedName>
</protein>
<keyword evidence="3" id="KW-0575">Peroxidase</keyword>
<keyword evidence="1" id="KW-0378">Hydrolase</keyword>
<proteinExistence type="predicted"/>
<dbReference type="GO" id="GO:0004601">
    <property type="term" value="F:peroxidase activity"/>
    <property type="evidence" value="ECO:0007669"/>
    <property type="project" value="UniProtKB-KW"/>
</dbReference>
<dbReference type="SUPFAM" id="SSF53474">
    <property type="entry name" value="alpha/beta-Hydrolases"/>
    <property type="match status" value="1"/>
</dbReference>
<dbReference type="Gene3D" id="3.40.50.1820">
    <property type="entry name" value="alpha/beta hydrolase"/>
    <property type="match status" value="1"/>
</dbReference>
<dbReference type="STRING" id="1499688.BN000_01748"/>
<evidence type="ECO:0000259" key="2">
    <source>
        <dbReference type="Pfam" id="PF00561"/>
    </source>
</evidence>
<accession>A0A0U1NUY3</accession>
<gene>
    <name evidence="3" type="ORF">BN000_01748</name>
</gene>
<dbReference type="PANTHER" id="PTHR43798:SF31">
    <property type="entry name" value="AB HYDROLASE SUPERFAMILY PROTEIN YCLE"/>
    <property type="match status" value="1"/>
</dbReference>
<sequence>MPTIFLNSNISLFYETAGSGIPVVFLHGVLGSSEYFFKQKNNPLKGAASIFLDFRGHGKSQASDYGHSVSQYAWDVHEILKKLNISRFILVGWSMGALVAWEYIHIFGEKNLAGLVIVDQSPSDFAFKGWPYGTFTLKDLLEIQNSIFENPQKLAEENAKNIFHQPFEENLSLSVAEFLKVDPKAAHSIFTDQTFRDYRHIALEVSCPVLLCFGRHSTMVPNQAGTYLHEHLQDSELVIFEHSSHCPFLEEAIKFNQVVEAFVIKCS</sequence>
<dbReference type="EMBL" id="CVRB01000002">
    <property type="protein sequence ID" value="CRK81833.1"/>
    <property type="molecule type" value="Genomic_DNA"/>
</dbReference>